<evidence type="ECO:0000313" key="1">
    <source>
        <dbReference type="EMBL" id="PAV96681.1"/>
    </source>
</evidence>
<keyword evidence="2" id="KW-1185">Reference proteome</keyword>
<proteinExistence type="predicted"/>
<comment type="caution">
    <text evidence="1">The sequence shown here is derived from an EMBL/GenBank/DDBJ whole genome shotgun (WGS) entry which is preliminary data.</text>
</comment>
<organism evidence="1 2">
    <name type="scientific">Hafnia paralvei</name>
    <dbReference type="NCBI Taxonomy" id="546367"/>
    <lineage>
        <taxon>Bacteria</taxon>
        <taxon>Pseudomonadati</taxon>
        <taxon>Pseudomonadota</taxon>
        <taxon>Gammaproteobacteria</taxon>
        <taxon>Enterobacterales</taxon>
        <taxon>Hafniaceae</taxon>
        <taxon>Hafnia</taxon>
    </lineage>
</organism>
<accession>A0A2A2ME22</accession>
<name>A0A2A2ME22_9GAMM</name>
<dbReference type="OrthoDB" id="8592743at2"/>
<reference evidence="1 2" key="1">
    <citation type="submission" date="2017-08" db="EMBL/GenBank/DDBJ databases">
        <title>Draft Genome Sequence of Hafnia alvei CITHA-6 Isolated from Raw Bovine Milk.</title>
        <authorList>
            <person name="Culligan E.P."/>
            <person name="Mcsweeney A."/>
            <person name="O'Doherty C."/>
            <person name="Gleeson E."/>
            <person name="O'Riordan D."/>
            <person name="Sleator R.D."/>
        </authorList>
    </citation>
    <scope>NUCLEOTIDE SEQUENCE [LARGE SCALE GENOMIC DNA]</scope>
    <source>
        <strain evidence="1 2">CITHA-6</strain>
    </source>
</reference>
<gene>
    <name evidence="1" type="ORF">CJD50_09510</name>
</gene>
<dbReference type="EMBL" id="NQMS01000003">
    <property type="protein sequence ID" value="PAV96681.1"/>
    <property type="molecule type" value="Genomic_DNA"/>
</dbReference>
<sequence>MQRYYPHLKKVIPNDFLLNLINHHLNQILACHSKILAFRMDFDYQRGTNRFIRNSSIEIQDDLRELTQAMITLPGVIGSFWVLEWTSEGAVHAHAIFYLNGQKHQKSFPFILQAGELWHQITYGEGKYQRCKPKEYHQDNINNVIEYRNNEAINSLRRIASYLTKEDPKYGYLIWGCNEVPAPARQGRPRTAK</sequence>
<evidence type="ECO:0000313" key="2">
    <source>
        <dbReference type="Proteomes" id="UP000218796"/>
    </source>
</evidence>
<dbReference type="Proteomes" id="UP000218796">
    <property type="component" value="Unassembled WGS sequence"/>
</dbReference>
<protein>
    <submittedName>
        <fullName evidence="1">Inovirus Gp2 family protein</fullName>
    </submittedName>
</protein>
<dbReference type="RefSeq" id="WP_039188370.1">
    <property type="nucleotide sequence ID" value="NZ_CAUFSP010000012.1"/>
</dbReference>
<dbReference type="AlphaFoldDB" id="A0A2A2ME22"/>